<organism evidence="2 3">
    <name type="scientific">Stigmatella ashevillensis</name>
    <dbReference type="NCBI Taxonomy" id="2995309"/>
    <lineage>
        <taxon>Bacteria</taxon>
        <taxon>Pseudomonadati</taxon>
        <taxon>Myxococcota</taxon>
        <taxon>Myxococcia</taxon>
        <taxon>Myxococcales</taxon>
        <taxon>Cystobacterineae</taxon>
        <taxon>Archangiaceae</taxon>
        <taxon>Stigmatella</taxon>
    </lineage>
</organism>
<evidence type="ECO:0000259" key="1">
    <source>
        <dbReference type="PROSITE" id="PS50075"/>
    </source>
</evidence>
<sequence length="87" mass="9651">MNKAQLLTDLTRYVAEEILEGNAEDLEPSTPLLELGILNSLETARMMRFIQKQYGIAVPAEALRVENLQTLSAITDLVHSLQSQKPG</sequence>
<dbReference type="Proteomes" id="UP001221838">
    <property type="component" value="Unassembled WGS sequence"/>
</dbReference>
<proteinExistence type="predicted"/>
<dbReference type="InterPro" id="IPR036736">
    <property type="entry name" value="ACP-like_sf"/>
</dbReference>
<keyword evidence="3" id="KW-1185">Reference proteome</keyword>
<dbReference type="Gene3D" id="1.10.1200.10">
    <property type="entry name" value="ACP-like"/>
    <property type="match status" value="1"/>
</dbReference>
<evidence type="ECO:0000313" key="2">
    <source>
        <dbReference type="EMBL" id="MDC0708164.1"/>
    </source>
</evidence>
<protein>
    <submittedName>
        <fullName evidence="2">Acyl carrier protein</fullName>
    </submittedName>
</protein>
<comment type="caution">
    <text evidence="2">The sequence shown here is derived from an EMBL/GenBank/DDBJ whole genome shotgun (WGS) entry which is preliminary data.</text>
</comment>
<dbReference type="Pfam" id="PF00550">
    <property type="entry name" value="PP-binding"/>
    <property type="match status" value="1"/>
</dbReference>
<dbReference type="EMBL" id="JAQNDM010000002">
    <property type="protein sequence ID" value="MDC0708164.1"/>
    <property type="molecule type" value="Genomic_DNA"/>
</dbReference>
<dbReference type="InterPro" id="IPR009081">
    <property type="entry name" value="PP-bd_ACP"/>
</dbReference>
<dbReference type="SUPFAM" id="SSF47336">
    <property type="entry name" value="ACP-like"/>
    <property type="match status" value="1"/>
</dbReference>
<feature type="domain" description="Carrier" evidence="1">
    <location>
        <begin position="5"/>
        <end position="82"/>
    </location>
</feature>
<evidence type="ECO:0000313" key="3">
    <source>
        <dbReference type="Proteomes" id="UP001221838"/>
    </source>
</evidence>
<name>A0ABT5D3B4_9BACT</name>
<gene>
    <name evidence="2" type="ORF">POL68_06755</name>
</gene>
<reference evidence="2 3" key="1">
    <citation type="submission" date="2022-11" db="EMBL/GenBank/DDBJ databases">
        <title>Minimal conservation of predation-associated metabolite biosynthetic gene clusters underscores biosynthetic potential of Myxococcota including descriptions for ten novel species: Archangium lansinium sp. nov., Myxococcus landrumus sp. nov., Nannocystis bai.</title>
        <authorList>
            <person name="Ahearne A."/>
            <person name="Stevens C."/>
            <person name="Dowd S."/>
        </authorList>
    </citation>
    <scope>NUCLEOTIDE SEQUENCE [LARGE SCALE GENOMIC DNA]</scope>
    <source>
        <strain evidence="2 3">NCWAL01</strain>
    </source>
</reference>
<dbReference type="PROSITE" id="PS50075">
    <property type="entry name" value="CARRIER"/>
    <property type="match status" value="1"/>
</dbReference>
<dbReference type="RefSeq" id="WP_272135729.1">
    <property type="nucleotide sequence ID" value="NZ_JAQNDM010000002.1"/>
</dbReference>
<accession>A0ABT5D3B4</accession>